<dbReference type="Proteomes" id="UP000230066">
    <property type="component" value="Unassembled WGS sequence"/>
</dbReference>
<name>A0A4E0S1T5_FASHE</name>
<dbReference type="SMART" id="SM00198">
    <property type="entry name" value="SCP"/>
    <property type="match status" value="1"/>
</dbReference>
<evidence type="ECO:0000313" key="3">
    <source>
        <dbReference type="Proteomes" id="UP000230066"/>
    </source>
</evidence>
<dbReference type="InterPro" id="IPR001283">
    <property type="entry name" value="CRISP-related"/>
</dbReference>
<dbReference type="Pfam" id="PF00188">
    <property type="entry name" value="CAP"/>
    <property type="match status" value="1"/>
</dbReference>
<keyword evidence="3" id="KW-1185">Reference proteome</keyword>
<dbReference type="InterPro" id="IPR034113">
    <property type="entry name" value="SCP_GAPR1-like"/>
</dbReference>
<dbReference type="InterPro" id="IPR035940">
    <property type="entry name" value="CAP_sf"/>
</dbReference>
<dbReference type="PRINTS" id="PR00837">
    <property type="entry name" value="V5TPXLIKE"/>
</dbReference>
<dbReference type="PANTHER" id="PTHR10334">
    <property type="entry name" value="CYSTEINE-RICH SECRETORY PROTEIN-RELATED"/>
    <property type="match status" value="1"/>
</dbReference>
<proteinExistence type="predicted"/>
<dbReference type="AlphaFoldDB" id="A0A4E0S1T5"/>
<evidence type="ECO:0000313" key="2">
    <source>
        <dbReference type="EMBL" id="THD26832.1"/>
    </source>
</evidence>
<dbReference type="EMBL" id="JXXN02000617">
    <property type="protein sequence ID" value="THD26832.1"/>
    <property type="molecule type" value="Genomic_DNA"/>
</dbReference>
<dbReference type="SUPFAM" id="SSF55797">
    <property type="entry name" value="PR-1-like"/>
    <property type="match status" value="1"/>
</dbReference>
<evidence type="ECO:0000259" key="1">
    <source>
        <dbReference type="SMART" id="SM00198"/>
    </source>
</evidence>
<protein>
    <recommendedName>
        <fullName evidence="1">SCP domain-containing protein</fullName>
    </recommendedName>
</protein>
<sequence>MPPANFENEWCENVPPPLSGQLYLPSKKEICGTPEQHKKVIEKEKSENHAPEEKVIIITRPTENHSSERNRQKIILVRENASNRTTTNSNRNTVIEQTTEIVSLQPSEELNCTKVAKVTEIMQKGCESDTFEVQTWYDVVTGTVIKNFGKLAILRPIKSEQLLLEAFQIEVLHTQNRYRESHGVPSLKKNRELDRLAQSWAEELYNAEKLSYSNWEYNSRPLGEIVSCRTRKNSRISGEVLVSKWYHESQSYDYTREPDSSTRSGWFTQLVWKDSRELGVGFIPSREPDSVIIVCFYFPTGNVKGKFVDNVLPPI</sequence>
<comment type="caution">
    <text evidence="2">The sequence shown here is derived from an EMBL/GenBank/DDBJ whole genome shotgun (WGS) entry which is preliminary data.</text>
</comment>
<gene>
    <name evidence="2" type="ORF">D915_002411</name>
</gene>
<dbReference type="CDD" id="cd05382">
    <property type="entry name" value="CAP_GAPR1-like"/>
    <property type="match status" value="1"/>
</dbReference>
<organism evidence="2 3">
    <name type="scientific">Fasciola hepatica</name>
    <name type="common">Liver fluke</name>
    <dbReference type="NCBI Taxonomy" id="6192"/>
    <lineage>
        <taxon>Eukaryota</taxon>
        <taxon>Metazoa</taxon>
        <taxon>Spiralia</taxon>
        <taxon>Lophotrochozoa</taxon>
        <taxon>Platyhelminthes</taxon>
        <taxon>Trematoda</taxon>
        <taxon>Digenea</taxon>
        <taxon>Plagiorchiida</taxon>
        <taxon>Echinostomata</taxon>
        <taxon>Echinostomatoidea</taxon>
        <taxon>Fasciolidae</taxon>
        <taxon>Fasciola</taxon>
    </lineage>
</organism>
<reference evidence="2" key="1">
    <citation type="submission" date="2019-03" db="EMBL/GenBank/DDBJ databases">
        <title>Improved annotation for the trematode Fasciola hepatica.</title>
        <authorList>
            <person name="Choi Y.-J."/>
            <person name="Martin J."/>
            <person name="Mitreva M."/>
        </authorList>
    </citation>
    <scope>NUCLEOTIDE SEQUENCE [LARGE SCALE GENOMIC DNA]</scope>
</reference>
<dbReference type="Gene3D" id="3.40.33.10">
    <property type="entry name" value="CAP"/>
    <property type="match status" value="1"/>
</dbReference>
<dbReference type="InterPro" id="IPR014044">
    <property type="entry name" value="CAP_dom"/>
</dbReference>
<feature type="domain" description="SCP" evidence="1">
    <location>
        <begin position="166"/>
        <end position="305"/>
    </location>
</feature>
<accession>A0A4E0S1T5</accession>